<reference evidence="6 7" key="1">
    <citation type="submission" date="2016-11" db="EMBL/GenBank/DDBJ databases">
        <title>Draft Genome Sequences of Nine Cyanobacterial Strains from Diverse Habitats.</title>
        <authorList>
            <person name="Zhu T."/>
            <person name="Hou S."/>
            <person name="Lu X."/>
            <person name="Hess W.R."/>
        </authorList>
    </citation>
    <scope>NUCLEOTIDE SEQUENCE [LARGE SCALE GENOMIC DNA]</scope>
    <source>
        <strain evidence="6 7">NIES-30</strain>
    </source>
</reference>
<dbReference type="Gene3D" id="1.10.10.10">
    <property type="entry name" value="Winged helix-like DNA-binding domain superfamily/Winged helix DNA-binding domain"/>
    <property type="match status" value="1"/>
</dbReference>
<evidence type="ECO:0000256" key="1">
    <source>
        <dbReference type="ARBA" id="ARBA00009437"/>
    </source>
</evidence>
<comment type="caution">
    <text evidence="6">The sequence shown here is derived from an EMBL/GenBank/DDBJ whole genome shotgun (WGS) entry which is preliminary data.</text>
</comment>
<evidence type="ECO:0000256" key="2">
    <source>
        <dbReference type="ARBA" id="ARBA00023015"/>
    </source>
</evidence>
<dbReference type="Pfam" id="PF03466">
    <property type="entry name" value="LysR_substrate"/>
    <property type="match status" value="1"/>
</dbReference>
<dbReference type="FunFam" id="1.10.10.10:FF:000001">
    <property type="entry name" value="LysR family transcriptional regulator"/>
    <property type="match status" value="1"/>
</dbReference>
<dbReference type="AlphaFoldDB" id="A0A1U7J819"/>
<keyword evidence="4" id="KW-0804">Transcription</keyword>
<dbReference type="Proteomes" id="UP000185557">
    <property type="component" value="Unassembled WGS sequence"/>
</dbReference>
<dbReference type="InterPro" id="IPR036388">
    <property type="entry name" value="WH-like_DNA-bd_sf"/>
</dbReference>
<dbReference type="PANTHER" id="PTHR30537">
    <property type="entry name" value="HTH-TYPE TRANSCRIPTIONAL REGULATOR"/>
    <property type="match status" value="1"/>
</dbReference>
<gene>
    <name evidence="6" type="ORF">NIES30_06335</name>
</gene>
<dbReference type="RefSeq" id="WP_073607569.1">
    <property type="nucleotide sequence ID" value="NZ_MRCG01000003.1"/>
</dbReference>
<comment type="similarity">
    <text evidence="1">Belongs to the LysR transcriptional regulatory family.</text>
</comment>
<dbReference type="InterPro" id="IPR000847">
    <property type="entry name" value="LysR_HTH_N"/>
</dbReference>
<keyword evidence="3" id="KW-0238">DNA-binding</keyword>
<keyword evidence="7" id="KW-1185">Reference proteome</keyword>
<protein>
    <submittedName>
        <fullName evidence="6">LysR family transcriptional regulator</fullName>
    </submittedName>
</protein>
<evidence type="ECO:0000313" key="6">
    <source>
        <dbReference type="EMBL" id="OKH49462.1"/>
    </source>
</evidence>
<dbReference type="SUPFAM" id="SSF53850">
    <property type="entry name" value="Periplasmic binding protein-like II"/>
    <property type="match status" value="1"/>
</dbReference>
<dbReference type="Gene3D" id="3.40.190.290">
    <property type="match status" value="1"/>
</dbReference>
<evidence type="ECO:0000259" key="5">
    <source>
        <dbReference type="PROSITE" id="PS50931"/>
    </source>
</evidence>
<dbReference type="GO" id="GO:0006351">
    <property type="term" value="P:DNA-templated transcription"/>
    <property type="evidence" value="ECO:0007669"/>
    <property type="project" value="TreeGrafter"/>
</dbReference>
<evidence type="ECO:0000256" key="3">
    <source>
        <dbReference type="ARBA" id="ARBA00023125"/>
    </source>
</evidence>
<dbReference type="SUPFAM" id="SSF46785">
    <property type="entry name" value="Winged helix' DNA-binding domain"/>
    <property type="match status" value="1"/>
</dbReference>
<dbReference type="CDD" id="cd08422">
    <property type="entry name" value="PBP2_CrgA_like"/>
    <property type="match status" value="1"/>
</dbReference>
<keyword evidence="2" id="KW-0805">Transcription regulation</keyword>
<dbReference type="PROSITE" id="PS50931">
    <property type="entry name" value="HTH_LYSR"/>
    <property type="match status" value="1"/>
</dbReference>
<sequence length="292" mass="32334">MDKLESMRAFTQVVEAGGFAAAARQMDLSRSQVNKLVLNLEEHLQTQLLQRTTRKVSPTDAGRAYYDRCLAIFADLEEADLALTRLHQEPRGSLRVNAPMTFGTLHLAPLVVEFMAQYPDLYVELVLNDRRIDPIEEGFDITIRIAAQPPGPGLIAHKLAPCPLVVCAAPGYLQRHGTATHPDDLKQHDCLHYGHRAQDNSWTLVGDEPHTVTINGPLCCNNGEVLRAAALEGLGIVMLPNFIVAKDVKAGRLRPILADYPPPAINIYALYPVNRHLSAKVTRLVEFLTEKI</sequence>
<dbReference type="GO" id="GO:0043565">
    <property type="term" value="F:sequence-specific DNA binding"/>
    <property type="evidence" value="ECO:0007669"/>
    <property type="project" value="TreeGrafter"/>
</dbReference>
<dbReference type="InterPro" id="IPR058163">
    <property type="entry name" value="LysR-type_TF_proteobact-type"/>
</dbReference>
<dbReference type="OrthoDB" id="9786526at2"/>
<dbReference type="GO" id="GO:0003700">
    <property type="term" value="F:DNA-binding transcription factor activity"/>
    <property type="evidence" value="ECO:0007669"/>
    <property type="project" value="InterPro"/>
</dbReference>
<proteinExistence type="inferred from homology"/>
<evidence type="ECO:0000313" key="7">
    <source>
        <dbReference type="Proteomes" id="UP000185557"/>
    </source>
</evidence>
<dbReference type="InterPro" id="IPR005119">
    <property type="entry name" value="LysR_subst-bd"/>
</dbReference>
<dbReference type="FunFam" id="3.40.190.290:FF:000001">
    <property type="entry name" value="Transcriptional regulator, LysR family"/>
    <property type="match status" value="1"/>
</dbReference>
<name>A0A1U7J819_9CYAN</name>
<dbReference type="Pfam" id="PF00126">
    <property type="entry name" value="HTH_1"/>
    <property type="match status" value="1"/>
</dbReference>
<organism evidence="6 7">
    <name type="scientific">Phormidium tenue NIES-30</name>
    <dbReference type="NCBI Taxonomy" id="549789"/>
    <lineage>
        <taxon>Bacteria</taxon>
        <taxon>Bacillati</taxon>
        <taxon>Cyanobacteriota</taxon>
        <taxon>Cyanophyceae</taxon>
        <taxon>Oscillatoriophycideae</taxon>
        <taxon>Oscillatoriales</taxon>
        <taxon>Oscillatoriaceae</taxon>
        <taxon>Phormidium</taxon>
    </lineage>
</organism>
<feature type="domain" description="HTH lysR-type" evidence="5">
    <location>
        <begin position="1"/>
        <end position="59"/>
    </location>
</feature>
<dbReference type="PANTHER" id="PTHR30537:SF5">
    <property type="entry name" value="HTH-TYPE TRANSCRIPTIONAL ACTIVATOR TTDR-RELATED"/>
    <property type="match status" value="1"/>
</dbReference>
<dbReference type="STRING" id="549789.NIES30_06335"/>
<accession>A0A1U7J819</accession>
<evidence type="ECO:0000256" key="4">
    <source>
        <dbReference type="ARBA" id="ARBA00023163"/>
    </source>
</evidence>
<dbReference type="InterPro" id="IPR036390">
    <property type="entry name" value="WH_DNA-bd_sf"/>
</dbReference>
<dbReference type="EMBL" id="MRCG01000003">
    <property type="protein sequence ID" value="OKH49462.1"/>
    <property type="molecule type" value="Genomic_DNA"/>
</dbReference>